<dbReference type="PANTHER" id="PTHR30272:SF1">
    <property type="entry name" value="3-HYDROXYACYL-[ACYL-CARRIER-PROTEIN] DEHYDRATASE"/>
    <property type="match status" value="1"/>
</dbReference>
<proteinExistence type="predicted"/>
<reference evidence="2 3" key="1">
    <citation type="submission" date="2014-10" db="EMBL/GenBank/DDBJ databases">
        <title>Draft genome of anammox bacterium scalindua brodae, obtained using differential coverage binning of sequence data from two enrichment reactors.</title>
        <authorList>
            <person name="Speth D.R."/>
            <person name="Russ L."/>
            <person name="Kartal B."/>
            <person name="Op den Camp H.J."/>
            <person name="Dutilh B.E."/>
            <person name="Jetten M.S."/>
        </authorList>
    </citation>
    <scope>NUCLEOTIDE SEQUENCE [LARGE SCALE GENOMIC DNA]</scope>
    <source>
        <strain evidence="2">RU1</strain>
    </source>
</reference>
<dbReference type="GO" id="GO:0016829">
    <property type="term" value="F:lyase activity"/>
    <property type="evidence" value="ECO:0007669"/>
    <property type="project" value="UniProtKB-KW"/>
</dbReference>
<evidence type="ECO:0000256" key="1">
    <source>
        <dbReference type="ARBA" id="ARBA00023239"/>
    </source>
</evidence>
<name>A0A0B0END5_9BACT</name>
<dbReference type="Gene3D" id="3.10.129.10">
    <property type="entry name" value="Hotdog Thioesterase"/>
    <property type="match status" value="1"/>
</dbReference>
<dbReference type="InterPro" id="IPR013114">
    <property type="entry name" value="FabA_FabZ"/>
</dbReference>
<accession>A0A0B0END5</accession>
<evidence type="ECO:0000313" key="2">
    <source>
        <dbReference type="EMBL" id="KHE93526.1"/>
    </source>
</evidence>
<dbReference type="PANTHER" id="PTHR30272">
    <property type="entry name" value="3-HYDROXYACYL-[ACYL-CARRIER-PROTEIN] DEHYDRATASE"/>
    <property type="match status" value="1"/>
</dbReference>
<evidence type="ECO:0000313" key="3">
    <source>
        <dbReference type="Proteomes" id="UP000030652"/>
    </source>
</evidence>
<dbReference type="EMBL" id="JRYO01000052">
    <property type="protein sequence ID" value="KHE93526.1"/>
    <property type="molecule type" value="Genomic_DNA"/>
</dbReference>
<dbReference type="eggNOG" id="COG0764">
    <property type="taxonomic scope" value="Bacteria"/>
</dbReference>
<dbReference type="Pfam" id="PF07977">
    <property type="entry name" value="FabA"/>
    <property type="match status" value="1"/>
</dbReference>
<dbReference type="InterPro" id="IPR029069">
    <property type="entry name" value="HotDog_dom_sf"/>
</dbReference>
<dbReference type="CDD" id="cd01288">
    <property type="entry name" value="FabZ"/>
    <property type="match status" value="1"/>
</dbReference>
<comment type="caution">
    <text evidence="2">The sequence shown here is derived from an EMBL/GenBank/DDBJ whole genome shotgun (WGS) entry which is preliminary data.</text>
</comment>
<protein>
    <submittedName>
        <fullName evidence="2">Beta-hydroxyacyl-(Acyl-carrier-protein) dehydratase</fullName>
    </submittedName>
</protein>
<sequence>MSQKFLVDIDTIDLNELTADIDQIRLIVPHRYEMEMLSGILKFDLENKIIIGFKDVKKDEFWVRGHIPGNPLMPGVLMVEAAAQLCTYYFKSSIQTEKFFGFGGIDKVKFRGKVLPGDKLIIIAKNSELRDRRAIFDVQGMANGKLVFEGKIIGMAM</sequence>
<dbReference type="SUPFAM" id="SSF54637">
    <property type="entry name" value="Thioesterase/thiol ester dehydrase-isomerase"/>
    <property type="match status" value="1"/>
</dbReference>
<dbReference type="Proteomes" id="UP000030652">
    <property type="component" value="Unassembled WGS sequence"/>
</dbReference>
<gene>
    <name evidence="2" type="ORF">SCABRO_00698</name>
</gene>
<dbReference type="AlphaFoldDB" id="A0A0B0END5"/>
<organism evidence="2 3">
    <name type="scientific">Candidatus Scalindua brodae</name>
    <dbReference type="NCBI Taxonomy" id="237368"/>
    <lineage>
        <taxon>Bacteria</taxon>
        <taxon>Pseudomonadati</taxon>
        <taxon>Planctomycetota</taxon>
        <taxon>Candidatus Brocadiia</taxon>
        <taxon>Candidatus Brocadiales</taxon>
        <taxon>Candidatus Scalinduaceae</taxon>
        <taxon>Candidatus Scalindua</taxon>
    </lineage>
</organism>
<keyword evidence="1" id="KW-0456">Lyase</keyword>